<evidence type="ECO:0000256" key="8">
    <source>
        <dbReference type="ARBA" id="ARBA00022967"/>
    </source>
</evidence>
<comment type="catalytic activity">
    <reaction evidence="15">
        <text>a ubiquinone + NADH + 5 H(+)(in) = a ubiquinol + NAD(+) + 4 H(+)(out)</text>
        <dbReference type="Rhea" id="RHEA:29091"/>
        <dbReference type="Rhea" id="RHEA-COMP:9565"/>
        <dbReference type="Rhea" id="RHEA-COMP:9566"/>
        <dbReference type="ChEBI" id="CHEBI:15378"/>
        <dbReference type="ChEBI" id="CHEBI:16389"/>
        <dbReference type="ChEBI" id="CHEBI:17976"/>
        <dbReference type="ChEBI" id="CHEBI:57540"/>
        <dbReference type="ChEBI" id="CHEBI:57945"/>
        <dbReference type="EC" id="7.1.1.2"/>
    </reaction>
</comment>
<keyword evidence="10 16" id="KW-1133">Transmembrane helix</keyword>
<feature type="transmembrane region" description="Helical" evidence="16">
    <location>
        <begin position="82"/>
        <end position="100"/>
    </location>
</feature>
<evidence type="ECO:0000256" key="11">
    <source>
        <dbReference type="ARBA" id="ARBA00023027"/>
    </source>
</evidence>
<geneLocation type="mitochondrion" evidence="17"/>
<dbReference type="EMBL" id="KU739455">
    <property type="protein sequence ID" value="AND96188.1"/>
    <property type="molecule type" value="Genomic_DNA"/>
</dbReference>
<evidence type="ECO:0000256" key="15">
    <source>
        <dbReference type="ARBA" id="ARBA00049551"/>
    </source>
</evidence>
<dbReference type="GO" id="GO:0031966">
    <property type="term" value="C:mitochondrial membrane"/>
    <property type="evidence" value="ECO:0007669"/>
    <property type="project" value="UniProtKB-SubCell"/>
</dbReference>
<dbReference type="InterPro" id="IPR050269">
    <property type="entry name" value="ComplexI_Subunit6"/>
</dbReference>
<evidence type="ECO:0000256" key="10">
    <source>
        <dbReference type="ARBA" id="ARBA00022989"/>
    </source>
</evidence>
<dbReference type="PANTHER" id="PTHR11435">
    <property type="entry name" value="NADH UBIQUINONE OXIDOREDUCTASE SUBUNIT ND6"/>
    <property type="match status" value="1"/>
</dbReference>
<reference evidence="17" key="1">
    <citation type="submission" date="2016-02" db="EMBL/GenBank/DDBJ databases">
        <title>Phylogeny of the Onthophagini (Coleoptera:Scarabaeidae).</title>
        <authorList>
            <person name="Thijmen B."/>
            <person name="Alfried V.P."/>
        </authorList>
    </citation>
    <scope>NUCLEOTIDE SEQUENCE</scope>
</reference>
<dbReference type="GO" id="GO:0008137">
    <property type="term" value="F:NADH dehydrogenase (ubiquinone) activity"/>
    <property type="evidence" value="ECO:0007669"/>
    <property type="project" value="UniProtKB-EC"/>
</dbReference>
<keyword evidence="5" id="KW-0813">Transport</keyword>
<keyword evidence="13 16" id="KW-0472">Membrane</keyword>
<dbReference type="PANTHER" id="PTHR11435:SF1">
    <property type="entry name" value="NADH-UBIQUINONE OXIDOREDUCTASE CHAIN 6"/>
    <property type="match status" value="1"/>
</dbReference>
<evidence type="ECO:0000256" key="6">
    <source>
        <dbReference type="ARBA" id="ARBA00022660"/>
    </source>
</evidence>
<name>A0A1X9HDT1_9SCAR</name>
<evidence type="ECO:0000256" key="14">
    <source>
        <dbReference type="ARBA" id="ARBA00031019"/>
    </source>
</evidence>
<feature type="transmembrane region" description="Helical" evidence="16">
    <location>
        <begin position="48"/>
        <end position="70"/>
    </location>
</feature>
<organism evidence="17">
    <name type="scientific">Eurysternus foedus</name>
    <dbReference type="NCBI Taxonomy" id="1179734"/>
    <lineage>
        <taxon>Eukaryota</taxon>
        <taxon>Metazoa</taxon>
        <taxon>Ecdysozoa</taxon>
        <taxon>Arthropoda</taxon>
        <taxon>Hexapoda</taxon>
        <taxon>Insecta</taxon>
        <taxon>Pterygota</taxon>
        <taxon>Neoptera</taxon>
        <taxon>Endopterygota</taxon>
        <taxon>Coleoptera</taxon>
        <taxon>Polyphaga</taxon>
        <taxon>Scarabaeiformia</taxon>
        <taxon>Scarabaeidae</taxon>
        <taxon>Scarabaeinae</taxon>
        <taxon>Eurysternini</taxon>
        <taxon>Eurysternus</taxon>
    </lineage>
</organism>
<evidence type="ECO:0000256" key="3">
    <source>
        <dbReference type="ARBA" id="ARBA00012944"/>
    </source>
</evidence>
<keyword evidence="9" id="KW-0249">Electron transport</keyword>
<evidence type="ECO:0000256" key="9">
    <source>
        <dbReference type="ARBA" id="ARBA00022982"/>
    </source>
</evidence>
<feature type="transmembrane region" description="Helical" evidence="16">
    <location>
        <begin position="130"/>
        <end position="149"/>
    </location>
</feature>
<sequence>MNILLMTILMMSIYITLMKHPISMGTTLLIQTISISLIMGFFNINYWYSYILFLIMISGMLVLFLYMTSVASNELFKPSTKIFKLTILIMLIFFIITLNLNEFYFDINSLYKSMNFTLSLNKYLNYPNNMIMYLIILYLLFTLLAVVKISNIKKGALRPSMSK</sequence>
<proteinExistence type="inferred from homology"/>
<dbReference type="EC" id="7.1.1.2" evidence="3"/>
<evidence type="ECO:0000256" key="16">
    <source>
        <dbReference type="SAM" id="Phobius"/>
    </source>
</evidence>
<evidence type="ECO:0000256" key="12">
    <source>
        <dbReference type="ARBA" id="ARBA00023128"/>
    </source>
</evidence>
<protein>
    <recommendedName>
        <fullName evidence="4">NADH-ubiquinone oxidoreductase chain 6</fullName>
        <ecNumber evidence="3">7.1.1.2</ecNumber>
    </recommendedName>
    <alternativeName>
        <fullName evidence="14">NADH dehydrogenase subunit 6</fullName>
    </alternativeName>
</protein>
<keyword evidence="7 16" id="KW-0812">Transmembrane</keyword>
<keyword evidence="12 17" id="KW-0496">Mitochondrion</keyword>
<evidence type="ECO:0000256" key="2">
    <source>
        <dbReference type="ARBA" id="ARBA00005698"/>
    </source>
</evidence>
<comment type="similarity">
    <text evidence="2">Belongs to the complex I subunit 6 family.</text>
</comment>
<comment type="subcellular location">
    <subcellularLocation>
        <location evidence="1">Mitochondrion membrane</location>
        <topology evidence="1">Multi-pass membrane protein</topology>
    </subcellularLocation>
</comment>
<accession>A0A1X9HDT1</accession>
<keyword evidence="11" id="KW-0520">NAD</keyword>
<dbReference type="AlphaFoldDB" id="A0A1X9HDT1"/>
<evidence type="ECO:0000256" key="7">
    <source>
        <dbReference type="ARBA" id="ARBA00022692"/>
    </source>
</evidence>
<gene>
    <name evidence="17" type="primary">nad6</name>
</gene>
<evidence type="ECO:0000256" key="1">
    <source>
        <dbReference type="ARBA" id="ARBA00004225"/>
    </source>
</evidence>
<keyword evidence="8" id="KW-1278">Translocase</keyword>
<feature type="transmembrane region" description="Helical" evidence="16">
    <location>
        <begin position="21"/>
        <end position="42"/>
    </location>
</feature>
<evidence type="ECO:0000313" key="17">
    <source>
        <dbReference type="EMBL" id="AND96188.1"/>
    </source>
</evidence>
<evidence type="ECO:0000256" key="4">
    <source>
        <dbReference type="ARBA" id="ARBA00021095"/>
    </source>
</evidence>
<keyword evidence="6" id="KW-0679">Respiratory chain</keyword>
<evidence type="ECO:0000256" key="5">
    <source>
        <dbReference type="ARBA" id="ARBA00022448"/>
    </source>
</evidence>
<evidence type="ECO:0000256" key="13">
    <source>
        <dbReference type="ARBA" id="ARBA00023136"/>
    </source>
</evidence>